<sequence>MTNKRKNPMPVIVVVTLVVIGLITALVVLNSQSKSAVESDNNTTSESPSIKNHPTIGEDDAPVQIIEFGDYKCPSCKAWNERVYPQLKREFIDTGKVNLTYINTLFHGEESELAAKAGEAVYKRNPEAFWEFHKNLFEAQPSQNHDQKWVTEGKVLEIAKESVPSIDLAQMKKDLHSGAIAQEVQNDMNLVNEYGIQQTPTIMIEGQIVENPFDYEAISNLINQKLENKNG</sequence>
<evidence type="ECO:0000256" key="3">
    <source>
        <dbReference type="ARBA" id="ARBA00023002"/>
    </source>
</evidence>
<feature type="domain" description="Thioredoxin-like fold" evidence="7">
    <location>
        <begin position="52"/>
        <end position="223"/>
    </location>
</feature>
<evidence type="ECO:0000256" key="2">
    <source>
        <dbReference type="ARBA" id="ARBA00022729"/>
    </source>
</evidence>
<gene>
    <name evidence="8" type="ORF">MUO14_03120</name>
</gene>
<name>A0ABY4H1D4_9BACI</name>
<reference evidence="8 9" key="1">
    <citation type="submission" date="2022-04" db="EMBL/GenBank/DDBJ databases">
        <title>Halobacillus sp. isolated from saltern.</title>
        <authorList>
            <person name="Won M."/>
            <person name="Lee C.-M."/>
            <person name="Woen H.-Y."/>
            <person name="Kwon S.-W."/>
        </authorList>
    </citation>
    <scope>NUCLEOTIDE SEQUENCE [LARGE SCALE GENOMIC DNA]</scope>
    <source>
        <strain evidence="8 9">SSTM10-2</strain>
    </source>
</reference>
<evidence type="ECO:0000313" key="8">
    <source>
        <dbReference type="EMBL" id="UOQ93975.1"/>
    </source>
</evidence>
<proteinExistence type="inferred from homology"/>
<dbReference type="InterPro" id="IPR036249">
    <property type="entry name" value="Thioredoxin-like_sf"/>
</dbReference>
<keyword evidence="5" id="KW-0676">Redox-active center</keyword>
<evidence type="ECO:0000259" key="7">
    <source>
        <dbReference type="Pfam" id="PF13462"/>
    </source>
</evidence>
<accession>A0ABY4H1D4</accession>
<dbReference type="Pfam" id="PF13462">
    <property type="entry name" value="Thioredoxin_4"/>
    <property type="match status" value="1"/>
</dbReference>
<dbReference type="InterPro" id="IPR012336">
    <property type="entry name" value="Thioredoxin-like_fold"/>
</dbReference>
<dbReference type="PANTHER" id="PTHR13887:SF14">
    <property type="entry name" value="DISULFIDE BOND FORMATION PROTEIN D"/>
    <property type="match status" value="1"/>
</dbReference>
<keyword evidence="9" id="KW-1185">Reference proteome</keyword>
<comment type="similarity">
    <text evidence="1">Belongs to the thioredoxin family. DsbA subfamily.</text>
</comment>
<evidence type="ECO:0000256" key="4">
    <source>
        <dbReference type="ARBA" id="ARBA00023157"/>
    </source>
</evidence>
<dbReference type="Proteomes" id="UP000831880">
    <property type="component" value="Chromosome"/>
</dbReference>
<protein>
    <submittedName>
        <fullName evidence="8">DsbA family protein</fullName>
    </submittedName>
</protein>
<keyword evidence="3" id="KW-0560">Oxidoreductase</keyword>
<organism evidence="8 9">
    <name type="scientific">Halobacillus shinanisalinarum</name>
    <dbReference type="NCBI Taxonomy" id="2932258"/>
    <lineage>
        <taxon>Bacteria</taxon>
        <taxon>Bacillati</taxon>
        <taxon>Bacillota</taxon>
        <taxon>Bacilli</taxon>
        <taxon>Bacillales</taxon>
        <taxon>Bacillaceae</taxon>
        <taxon>Halobacillus</taxon>
    </lineage>
</organism>
<feature type="region of interest" description="Disordered" evidence="6">
    <location>
        <begin position="36"/>
        <end position="57"/>
    </location>
</feature>
<evidence type="ECO:0000256" key="1">
    <source>
        <dbReference type="ARBA" id="ARBA00005791"/>
    </source>
</evidence>
<evidence type="ECO:0000313" key="9">
    <source>
        <dbReference type="Proteomes" id="UP000831880"/>
    </source>
</evidence>
<dbReference type="PANTHER" id="PTHR13887">
    <property type="entry name" value="GLUTATHIONE S-TRANSFERASE KAPPA"/>
    <property type="match status" value="1"/>
</dbReference>
<evidence type="ECO:0000256" key="5">
    <source>
        <dbReference type="ARBA" id="ARBA00023284"/>
    </source>
</evidence>
<feature type="compositionally biased region" description="Polar residues" evidence="6">
    <location>
        <begin position="36"/>
        <end position="52"/>
    </location>
</feature>
<keyword evidence="2" id="KW-0732">Signal</keyword>
<dbReference type="EMBL" id="CP095074">
    <property type="protein sequence ID" value="UOQ93975.1"/>
    <property type="molecule type" value="Genomic_DNA"/>
</dbReference>
<dbReference type="RefSeq" id="WP_244753584.1">
    <property type="nucleotide sequence ID" value="NZ_CP095074.1"/>
</dbReference>
<evidence type="ECO:0000256" key="6">
    <source>
        <dbReference type="SAM" id="MobiDB-lite"/>
    </source>
</evidence>
<dbReference type="SUPFAM" id="SSF52833">
    <property type="entry name" value="Thioredoxin-like"/>
    <property type="match status" value="1"/>
</dbReference>
<dbReference type="Gene3D" id="3.40.30.10">
    <property type="entry name" value="Glutaredoxin"/>
    <property type="match status" value="1"/>
</dbReference>
<keyword evidence="4" id="KW-1015">Disulfide bond</keyword>